<evidence type="ECO:0000256" key="1">
    <source>
        <dbReference type="ARBA" id="ARBA00022505"/>
    </source>
</evidence>
<protein>
    <submittedName>
        <fullName evidence="4">Carbon-monoxide dehydrogenase large subunit</fullName>
    </submittedName>
</protein>
<dbReference type="Pfam" id="PF02738">
    <property type="entry name" value="MoCoBD_1"/>
    <property type="match status" value="1"/>
</dbReference>
<dbReference type="PANTHER" id="PTHR11908">
    <property type="entry name" value="XANTHINE DEHYDROGENASE"/>
    <property type="match status" value="1"/>
</dbReference>
<proteinExistence type="predicted"/>
<keyword evidence="1" id="KW-0500">Molybdenum</keyword>
<feature type="domain" description="Aldehyde oxidase/xanthine dehydrogenase a/b hammerhead" evidence="3">
    <location>
        <begin position="19"/>
        <end position="135"/>
    </location>
</feature>
<dbReference type="InterPro" id="IPR036856">
    <property type="entry name" value="Ald_Oxase/Xan_DH_a/b_sf"/>
</dbReference>
<dbReference type="GO" id="GO:0005506">
    <property type="term" value="F:iron ion binding"/>
    <property type="evidence" value="ECO:0007669"/>
    <property type="project" value="InterPro"/>
</dbReference>
<dbReference type="InterPro" id="IPR046867">
    <property type="entry name" value="AldOxase/xan_DH_MoCoBD2"/>
</dbReference>
<dbReference type="InterPro" id="IPR016208">
    <property type="entry name" value="Ald_Oxase/xanthine_DH-like"/>
</dbReference>
<keyword evidence="5" id="KW-1185">Reference proteome</keyword>
<reference evidence="4 5" key="1">
    <citation type="submission" date="2021-01" db="EMBL/GenBank/DDBJ databases">
        <title>Whole genome shotgun sequence of Catellatospora bangladeshensis NBRC 107357.</title>
        <authorList>
            <person name="Komaki H."/>
            <person name="Tamura T."/>
        </authorList>
    </citation>
    <scope>NUCLEOTIDE SEQUENCE [LARGE SCALE GENOMIC DNA]</scope>
    <source>
        <strain evidence="4 5">NBRC 107357</strain>
    </source>
</reference>
<dbReference type="EMBL" id="BONF01000009">
    <property type="protein sequence ID" value="GIF80140.1"/>
    <property type="molecule type" value="Genomic_DNA"/>
</dbReference>
<accession>A0A8J3NG90</accession>
<dbReference type="RefSeq" id="WP_203743445.1">
    <property type="nucleotide sequence ID" value="NZ_BONF01000009.1"/>
</dbReference>
<dbReference type="SUPFAM" id="SSF54665">
    <property type="entry name" value="CO dehydrogenase molybdoprotein N-domain-like"/>
    <property type="match status" value="1"/>
</dbReference>
<name>A0A8J3NG90_9ACTN</name>
<dbReference type="Pfam" id="PF20256">
    <property type="entry name" value="MoCoBD_2"/>
    <property type="match status" value="1"/>
</dbReference>
<dbReference type="SMART" id="SM01008">
    <property type="entry name" value="Ald_Xan_dh_C"/>
    <property type="match status" value="1"/>
</dbReference>
<dbReference type="GO" id="GO:0016491">
    <property type="term" value="F:oxidoreductase activity"/>
    <property type="evidence" value="ECO:0007669"/>
    <property type="project" value="UniProtKB-KW"/>
</dbReference>
<evidence type="ECO:0000313" key="5">
    <source>
        <dbReference type="Proteomes" id="UP000601223"/>
    </source>
</evidence>
<evidence type="ECO:0000259" key="3">
    <source>
        <dbReference type="SMART" id="SM01008"/>
    </source>
</evidence>
<dbReference type="InterPro" id="IPR008274">
    <property type="entry name" value="AldOxase/xan_DH_MoCoBD1"/>
</dbReference>
<evidence type="ECO:0000256" key="2">
    <source>
        <dbReference type="ARBA" id="ARBA00023002"/>
    </source>
</evidence>
<dbReference type="Gene3D" id="3.30.365.10">
    <property type="entry name" value="Aldehyde oxidase/xanthine dehydrogenase, molybdopterin binding domain"/>
    <property type="match status" value="4"/>
</dbReference>
<dbReference type="Pfam" id="PF01315">
    <property type="entry name" value="Ald_Xan_dh_C"/>
    <property type="match status" value="1"/>
</dbReference>
<dbReference type="Gene3D" id="3.90.1170.50">
    <property type="entry name" value="Aldehyde oxidase/xanthine dehydrogenase, a/b hammerhead"/>
    <property type="match status" value="1"/>
</dbReference>
<comment type="caution">
    <text evidence="4">The sequence shown here is derived from an EMBL/GenBank/DDBJ whole genome shotgun (WGS) entry which is preliminary data.</text>
</comment>
<gene>
    <name evidence="4" type="ORF">Cba03nite_14890</name>
</gene>
<dbReference type="PANTHER" id="PTHR11908:SF132">
    <property type="entry name" value="ALDEHYDE OXIDASE 1-RELATED"/>
    <property type="match status" value="1"/>
</dbReference>
<sequence>MSTAIGRPVDRVDGLAKITGAGRYSAEIALPGLVHAVLVTSRIPSGRIGHLDTYDAERAEGVLAVLHHLNLPKGGSVPALLPSLFGAAASGQTFFPMQDEVIHYAGQPLAVVVADTLDRAEHAARLVHITYEHTPAITTIEQGRDRAYEAEKIFAGFIPGRITRGDAAAGLAEAAETVDLSYHLAANHHNPIECSATTAVWEGDRLTLYDSTQGPNATLHTVAELLNIMPSHIRVVTGYVGGSFGCKAMIWAHPALSALAARAVHRPVRLALSREQMFSGCGHREEQEMRIVLGADRDGRLTAIRHHKLSPTSHFDDWAEPSLSVASSMYACDNYEGVYRLIKANTMTPTFTRCPGEAAGMFVMETALDELAERLDLDPLEIRLRNYAETEPGTGNPWSSKGLRECYQRGAELARWSERDPRPGRERDGNWLLGWGMASSAYPVTPPGGPQRARARIFADGSAVVQSSFADFGTGSATVMTQVAADGLGLPLERVRVQYGDTDLPNTAAAVGSAGAGMVSAAVHVATTALRDQLIAQAVADERSPLHGADPGQITVTEGRMHLRERPDTGESYAELLQRANMTDAEALGTWNPPSMMGTGYGTMTFGAQFAQVAVDPELGLCRVRRLIGVFDPGRVLNRKTAHSQLMGGMLWGMSQALLEGTVMDPAGRWSNASLGEYLVPVNADAPDVLIETVETTDTVVNPLGVKGIGEVSMVGTAAAIANAIWHATGRRHHRLPITIESVL</sequence>
<dbReference type="InterPro" id="IPR037165">
    <property type="entry name" value="AldOxase/xan_DH_Mopterin-bd_sf"/>
</dbReference>
<dbReference type="Proteomes" id="UP000601223">
    <property type="component" value="Unassembled WGS sequence"/>
</dbReference>
<dbReference type="InterPro" id="IPR000674">
    <property type="entry name" value="Ald_Oxase/Xan_DH_a/b"/>
</dbReference>
<evidence type="ECO:0000313" key="4">
    <source>
        <dbReference type="EMBL" id="GIF80140.1"/>
    </source>
</evidence>
<organism evidence="4 5">
    <name type="scientific">Catellatospora bangladeshensis</name>
    <dbReference type="NCBI Taxonomy" id="310355"/>
    <lineage>
        <taxon>Bacteria</taxon>
        <taxon>Bacillati</taxon>
        <taxon>Actinomycetota</taxon>
        <taxon>Actinomycetes</taxon>
        <taxon>Micromonosporales</taxon>
        <taxon>Micromonosporaceae</taxon>
        <taxon>Catellatospora</taxon>
    </lineage>
</organism>
<dbReference type="SUPFAM" id="SSF56003">
    <property type="entry name" value="Molybdenum cofactor-binding domain"/>
    <property type="match status" value="1"/>
</dbReference>
<dbReference type="AlphaFoldDB" id="A0A8J3NG90"/>
<keyword evidence="2" id="KW-0560">Oxidoreductase</keyword>